<dbReference type="AlphaFoldDB" id="A0A0S2M760"/>
<gene>
    <name evidence="14" type="primary">atp8</name>
</gene>
<evidence type="ECO:0000256" key="2">
    <source>
        <dbReference type="ARBA" id="ARBA00008892"/>
    </source>
</evidence>
<keyword evidence="11 13" id="KW-0472">Membrane</keyword>
<dbReference type="GO" id="GO:0031966">
    <property type="term" value="C:mitochondrial membrane"/>
    <property type="evidence" value="ECO:0007669"/>
    <property type="project" value="UniProtKB-SubCell"/>
</dbReference>
<sequence>MPQMAPMSWMLLFSLFVMIFMMFNTMNYFSFFYQKSLYTITSPKKKLINWKW</sequence>
<keyword evidence="9 12" id="KW-0406">Ion transport</keyword>
<keyword evidence="7 12" id="KW-0375">Hydrogen ion transport</keyword>
<evidence type="ECO:0000256" key="8">
    <source>
        <dbReference type="ARBA" id="ARBA00022989"/>
    </source>
</evidence>
<comment type="similarity">
    <text evidence="2 12">Belongs to the ATPase protein 8 family.</text>
</comment>
<dbReference type="Pfam" id="PF00895">
    <property type="entry name" value="ATP-synt_8"/>
    <property type="match status" value="1"/>
</dbReference>
<organism evidence="14">
    <name type="scientific">Espanoliella jeanneli</name>
    <dbReference type="NCBI Taxonomy" id="723344"/>
    <lineage>
        <taxon>Eukaryota</taxon>
        <taxon>Metazoa</taxon>
        <taxon>Ecdysozoa</taxon>
        <taxon>Arthropoda</taxon>
        <taxon>Hexapoda</taxon>
        <taxon>Insecta</taxon>
        <taxon>Pterygota</taxon>
        <taxon>Neoptera</taxon>
        <taxon>Endopterygota</taxon>
        <taxon>Coleoptera</taxon>
        <taxon>Polyphaga</taxon>
        <taxon>Staphyliniformia</taxon>
        <taxon>Leiodidae</taxon>
        <taxon>Cholevinae</taxon>
        <taxon>Espanoliella</taxon>
    </lineage>
</organism>
<dbReference type="EMBL" id="KT780645">
    <property type="protein sequence ID" value="ALO70535.1"/>
    <property type="molecule type" value="Genomic_DNA"/>
</dbReference>
<evidence type="ECO:0000256" key="11">
    <source>
        <dbReference type="ARBA" id="ARBA00023136"/>
    </source>
</evidence>
<evidence type="ECO:0000256" key="7">
    <source>
        <dbReference type="ARBA" id="ARBA00022781"/>
    </source>
</evidence>
<geneLocation type="mitochondrion" evidence="14"/>
<dbReference type="GO" id="GO:0015078">
    <property type="term" value="F:proton transmembrane transporter activity"/>
    <property type="evidence" value="ECO:0007669"/>
    <property type="project" value="InterPro"/>
</dbReference>
<keyword evidence="5 12" id="KW-0138">CF(0)</keyword>
<evidence type="ECO:0000256" key="4">
    <source>
        <dbReference type="ARBA" id="ARBA00022448"/>
    </source>
</evidence>
<evidence type="ECO:0000256" key="1">
    <source>
        <dbReference type="ARBA" id="ARBA00004304"/>
    </source>
</evidence>
<comment type="subunit">
    <text evidence="3">F-type ATPases have 2 components, CF(1) - the catalytic core - and CF(0) - the membrane proton channel.</text>
</comment>
<evidence type="ECO:0000256" key="6">
    <source>
        <dbReference type="ARBA" id="ARBA00022692"/>
    </source>
</evidence>
<keyword evidence="8 13" id="KW-1133">Transmembrane helix</keyword>
<feature type="transmembrane region" description="Helical" evidence="13">
    <location>
        <begin position="6"/>
        <end position="29"/>
    </location>
</feature>
<dbReference type="GO" id="GO:0015986">
    <property type="term" value="P:proton motive force-driven ATP synthesis"/>
    <property type="evidence" value="ECO:0007669"/>
    <property type="project" value="InterPro"/>
</dbReference>
<name>A0A0S2M760_9COLE</name>
<protein>
    <recommendedName>
        <fullName evidence="12">ATP synthase complex subunit 8</fullName>
    </recommendedName>
</protein>
<evidence type="ECO:0000256" key="9">
    <source>
        <dbReference type="ARBA" id="ARBA00023065"/>
    </source>
</evidence>
<evidence type="ECO:0000256" key="5">
    <source>
        <dbReference type="ARBA" id="ARBA00022547"/>
    </source>
</evidence>
<comment type="subcellular location">
    <subcellularLocation>
        <location evidence="1 12">Mitochondrion membrane</location>
        <topology evidence="1 12">Single-pass membrane protein</topology>
    </subcellularLocation>
</comment>
<proteinExistence type="inferred from homology"/>
<dbReference type="GO" id="GO:0045259">
    <property type="term" value="C:proton-transporting ATP synthase complex"/>
    <property type="evidence" value="ECO:0007669"/>
    <property type="project" value="UniProtKB-KW"/>
</dbReference>
<evidence type="ECO:0000256" key="3">
    <source>
        <dbReference type="ARBA" id="ARBA00011291"/>
    </source>
</evidence>
<evidence type="ECO:0000256" key="13">
    <source>
        <dbReference type="SAM" id="Phobius"/>
    </source>
</evidence>
<accession>A0A0S2M760</accession>
<evidence type="ECO:0000256" key="10">
    <source>
        <dbReference type="ARBA" id="ARBA00023128"/>
    </source>
</evidence>
<keyword evidence="10 12" id="KW-0496">Mitochondrion</keyword>
<evidence type="ECO:0000313" key="14">
    <source>
        <dbReference type="EMBL" id="ALO70535.1"/>
    </source>
</evidence>
<dbReference type="InterPro" id="IPR001421">
    <property type="entry name" value="ATP8_metazoa"/>
</dbReference>
<keyword evidence="4 12" id="KW-0813">Transport</keyword>
<reference evidence="14" key="1">
    <citation type="submission" date="2015-09" db="EMBL/GenBank/DDBJ databases">
        <title>Staphyliniformia phylogenetics from de novo mitogenomic assemblies.</title>
        <authorList>
            <person name="Favreau E.A."/>
            <person name="Linard B."/>
            <person name="Vogler A.P."/>
        </authorList>
    </citation>
    <scope>NUCLEOTIDE SEQUENCE</scope>
</reference>
<evidence type="ECO:0000256" key="12">
    <source>
        <dbReference type="RuleBase" id="RU003661"/>
    </source>
</evidence>
<keyword evidence="6 12" id="KW-0812">Transmembrane</keyword>